<dbReference type="EMBL" id="JAVFKD010000012">
    <property type="protein sequence ID" value="KAK5992266.1"/>
    <property type="molecule type" value="Genomic_DNA"/>
</dbReference>
<feature type="region of interest" description="Disordered" evidence="2">
    <location>
        <begin position="212"/>
        <end position="254"/>
    </location>
</feature>
<feature type="region of interest" description="Disordered" evidence="2">
    <location>
        <begin position="443"/>
        <end position="522"/>
    </location>
</feature>
<keyword evidence="1" id="KW-0175">Coiled coil</keyword>
<protein>
    <recommendedName>
        <fullName evidence="5">RING finger domain-containing protein</fullName>
    </recommendedName>
</protein>
<evidence type="ECO:0000256" key="1">
    <source>
        <dbReference type="SAM" id="Coils"/>
    </source>
</evidence>
<feature type="compositionally biased region" description="Basic and acidic residues" evidence="2">
    <location>
        <begin position="340"/>
        <end position="351"/>
    </location>
</feature>
<dbReference type="Proteomes" id="UP001338125">
    <property type="component" value="Unassembled WGS sequence"/>
</dbReference>
<feature type="compositionally biased region" description="Polar residues" evidence="2">
    <location>
        <begin position="237"/>
        <end position="248"/>
    </location>
</feature>
<organism evidence="3 4">
    <name type="scientific">Cladobotryum mycophilum</name>
    <dbReference type="NCBI Taxonomy" id="491253"/>
    <lineage>
        <taxon>Eukaryota</taxon>
        <taxon>Fungi</taxon>
        <taxon>Dikarya</taxon>
        <taxon>Ascomycota</taxon>
        <taxon>Pezizomycotina</taxon>
        <taxon>Sordariomycetes</taxon>
        <taxon>Hypocreomycetidae</taxon>
        <taxon>Hypocreales</taxon>
        <taxon>Hypocreaceae</taxon>
        <taxon>Cladobotryum</taxon>
    </lineage>
</organism>
<evidence type="ECO:0000256" key="2">
    <source>
        <dbReference type="SAM" id="MobiDB-lite"/>
    </source>
</evidence>
<feature type="compositionally biased region" description="Basic residues" evidence="2">
    <location>
        <begin position="445"/>
        <end position="464"/>
    </location>
</feature>
<dbReference type="InterPro" id="IPR028018">
    <property type="entry name" value="DUF4646"/>
</dbReference>
<evidence type="ECO:0000313" key="3">
    <source>
        <dbReference type="EMBL" id="KAK5992266.1"/>
    </source>
</evidence>
<name>A0ABR0SKE9_9HYPO</name>
<feature type="compositionally biased region" description="Pro residues" evidence="2">
    <location>
        <begin position="491"/>
        <end position="522"/>
    </location>
</feature>
<feature type="compositionally biased region" description="Polar residues" evidence="2">
    <location>
        <begin position="295"/>
        <end position="304"/>
    </location>
</feature>
<feature type="compositionally biased region" description="Polar residues" evidence="2">
    <location>
        <begin position="212"/>
        <end position="224"/>
    </location>
</feature>
<keyword evidence="4" id="KW-1185">Reference proteome</keyword>
<reference evidence="3 4" key="1">
    <citation type="submission" date="2024-01" db="EMBL/GenBank/DDBJ databases">
        <title>Complete genome of Cladobotryum mycophilum ATHUM6906.</title>
        <authorList>
            <person name="Christinaki A.C."/>
            <person name="Myridakis A.I."/>
            <person name="Kouvelis V.N."/>
        </authorList>
    </citation>
    <scope>NUCLEOTIDE SEQUENCE [LARGE SCALE GENOMIC DNA]</scope>
    <source>
        <strain evidence="3 4">ATHUM6906</strain>
    </source>
</reference>
<evidence type="ECO:0008006" key="5">
    <source>
        <dbReference type="Google" id="ProtNLM"/>
    </source>
</evidence>
<feature type="compositionally biased region" description="Low complexity" evidence="2">
    <location>
        <begin position="563"/>
        <end position="579"/>
    </location>
</feature>
<feature type="region of interest" description="Disordered" evidence="2">
    <location>
        <begin position="1"/>
        <end position="53"/>
    </location>
</feature>
<proteinExistence type="predicted"/>
<comment type="caution">
    <text evidence="3">The sequence shown here is derived from an EMBL/GenBank/DDBJ whole genome shotgun (WGS) entry which is preliminary data.</text>
</comment>
<feature type="compositionally biased region" description="Basic residues" evidence="2">
    <location>
        <begin position="472"/>
        <end position="490"/>
    </location>
</feature>
<dbReference type="Pfam" id="PF15496">
    <property type="entry name" value="DUF4646"/>
    <property type="match status" value="1"/>
</dbReference>
<accession>A0ABR0SKE9</accession>
<sequence>MDPNNSNISDGHLHVQGDDAPPPPYSETDIYSNSGAGHHSRSPSNAVPLHIDDGASSTGDVIYTPPLTPRTSTISPQQTGAALYFESRPAPPPVAPQNHAALAPVIHPVSVNDDSLPDDFPYQNEWAARDVTPQDWATFVNYLLPDHTTRGNEAALHRKLQTESDSESASAGGGVSQVEAQLGQGDVEATIQQWNDGFFGPRHITVRLETPRNQMPQMPGTFSPNLDDPSVGAASGERQTQGQPQSTRWPGFGGLRIDQDSIRYGNDFVADSNGLRIGNLIMDHNGIRMHRNGPGEQQSGTTGPAPNAGQPRPPVGTPFGYASNHDDGVELRGRRIHHYEGGVDKEKHERSPSVSSVSSSSSSSSDSSIGSLPDYDHMPQNTLPLYITRLQNWTQHPDEIRTRSDVKQLKTELKAIAKSDDVSNPSLDKKALKTQIKALQSQWKQIKRQQKRERREKKRERRDRRRAERKEKKQHRKELRKARKEARHGHPPPPQPHPIPAIPPLPPMPSNAPPPLNSFMPPIPPRGCHSSCRGGGFFGSSAGMFGHRHPPGCNGNHSGDHGPFGPNGPFGEHGPFGPSGPFGSGGVFSNRAGWNGQGASRSVPGSWPDDKKEAASKGFSDEAPSPGPIAAAKYRAMADIEAAIDQQAAAASRLGPGPHRDALENVVRELTGNLDQMRLEADEAYARDLAKDGGQ</sequence>
<feature type="region of interest" description="Disordered" evidence="2">
    <location>
        <begin position="340"/>
        <end position="376"/>
    </location>
</feature>
<feature type="compositionally biased region" description="Low complexity" evidence="2">
    <location>
        <begin position="352"/>
        <end position="368"/>
    </location>
</feature>
<evidence type="ECO:0000313" key="4">
    <source>
        <dbReference type="Proteomes" id="UP001338125"/>
    </source>
</evidence>
<gene>
    <name evidence="3" type="ORF">PT974_05667</name>
</gene>
<feature type="region of interest" description="Disordered" evidence="2">
    <location>
        <begin position="551"/>
        <end position="630"/>
    </location>
</feature>
<feature type="coiled-coil region" evidence="1">
    <location>
        <begin position="660"/>
        <end position="687"/>
    </location>
</feature>
<feature type="region of interest" description="Disordered" evidence="2">
    <location>
        <begin position="286"/>
        <end position="327"/>
    </location>
</feature>